<name>A0AA39WRZ8_9PEZI</name>
<comment type="caution">
    <text evidence="1">The sequence shown here is derived from an EMBL/GenBank/DDBJ whole genome shotgun (WGS) entry which is preliminary data.</text>
</comment>
<keyword evidence="2" id="KW-1185">Reference proteome</keyword>
<dbReference type="EMBL" id="JAULSU010000004">
    <property type="protein sequence ID" value="KAK0620518.1"/>
    <property type="molecule type" value="Genomic_DNA"/>
</dbReference>
<dbReference type="Proteomes" id="UP001175000">
    <property type="component" value="Unassembled WGS sequence"/>
</dbReference>
<reference evidence="1" key="1">
    <citation type="submission" date="2023-06" db="EMBL/GenBank/DDBJ databases">
        <title>Genome-scale phylogeny and comparative genomics of the fungal order Sordariales.</title>
        <authorList>
            <consortium name="Lawrence Berkeley National Laboratory"/>
            <person name="Hensen N."/>
            <person name="Bonometti L."/>
            <person name="Westerberg I."/>
            <person name="Brannstrom I.O."/>
            <person name="Guillou S."/>
            <person name="Cros-Aarteil S."/>
            <person name="Calhoun S."/>
            <person name="Haridas S."/>
            <person name="Kuo A."/>
            <person name="Mondo S."/>
            <person name="Pangilinan J."/>
            <person name="Riley R."/>
            <person name="Labutti K."/>
            <person name="Andreopoulos B."/>
            <person name="Lipzen A."/>
            <person name="Chen C."/>
            <person name="Yanf M."/>
            <person name="Daum C."/>
            <person name="Ng V."/>
            <person name="Clum A."/>
            <person name="Steindorff A."/>
            <person name="Ohm R."/>
            <person name="Martin F."/>
            <person name="Silar P."/>
            <person name="Natvig D."/>
            <person name="Lalanne C."/>
            <person name="Gautier V."/>
            <person name="Ament-Velasquez S.L."/>
            <person name="Kruys A."/>
            <person name="Hutchinson M.I."/>
            <person name="Powell A.J."/>
            <person name="Barry K."/>
            <person name="Miller A.N."/>
            <person name="Grigoriev I.V."/>
            <person name="Debuchy R."/>
            <person name="Gladieux P."/>
            <person name="Thoren M.H."/>
            <person name="Johannesson H."/>
        </authorList>
    </citation>
    <scope>NUCLEOTIDE SEQUENCE</scope>
    <source>
        <strain evidence="1">CBS 606.72</strain>
    </source>
</reference>
<gene>
    <name evidence="1" type="ORF">B0T14DRAFT_233346</name>
</gene>
<proteinExistence type="predicted"/>
<organism evidence="1 2">
    <name type="scientific">Immersiella caudata</name>
    <dbReference type="NCBI Taxonomy" id="314043"/>
    <lineage>
        <taxon>Eukaryota</taxon>
        <taxon>Fungi</taxon>
        <taxon>Dikarya</taxon>
        <taxon>Ascomycota</taxon>
        <taxon>Pezizomycotina</taxon>
        <taxon>Sordariomycetes</taxon>
        <taxon>Sordariomycetidae</taxon>
        <taxon>Sordariales</taxon>
        <taxon>Lasiosphaeriaceae</taxon>
        <taxon>Immersiella</taxon>
    </lineage>
</organism>
<dbReference type="AlphaFoldDB" id="A0AA39WRZ8"/>
<accession>A0AA39WRZ8</accession>
<evidence type="ECO:0000313" key="2">
    <source>
        <dbReference type="Proteomes" id="UP001175000"/>
    </source>
</evidence>
<protein>
    <submittedName>
        <fullName evidence="1">Uncharacterized protein</fullName>
    </submittedName>
</protein>
<sequence length="203" mass="22646">MSLLHASLPRARVTALPLPIDRVLAFLGVIEKTVAPQHRPPPRDAAPTLVRGASLCRVHPWYWHRCGRLRPEVNLKRATLMREGWENWTFSCPPPPMPATRSVRSASPRRYIIFAGLHFDRTGLHEASRLTLLNSTFETPLLSFLSALDIPSTALPCSCTDAMAELRRRCRRRGPHCLSSSQFRPSLPSRVAPCFLAASPPAS</sequence>
<evidence type="ECO:0000313" key="1">
    <source>
        <dbReference type="EMBL" id="KAK0620518.1"/>
    </source>
</evidence>